<sequence>MLHRVNWPWAAAALSTLIVFALISGNALTHTCTPTEATTCGPAPELSTLLGLGIMALSGIAYFLYRALWTPDTDVPSTAPATHPAPQLIY</sequence>
<proteinExistence type="predicted"/>
<dbReference type="Proteomes" id="UP000000628">
    <property type="component" value="Chromosome"/>
</dbReference>
<gene>
    <name evidence="2" type="ordered locus">Jden_0422</name>
</gene>
<dbReference type="AlphaFoldDB" id="C7QZT1"/>
<dbReference type="HOGENOM" id="CLU_2436865_0_0_11"/>
<feature type="transmembrane region" description="Helical" evidence="1">
    <location>
        <begin position="45"/>
        <end position="65"/>
    </location>
</feature>
<dbReference type="RefSeq" id="WP_015770716.1">
    <property type="nucleotide sequence ID" value="NC_013174.1"/>
</dbReference>
<dbReference type="OrthoDB" id="10006079at2"/>
<accession>C7QZT1</accession>
<evidence type="ECO:0000313" key="2">
    <source>
        <dbReference type="EMBL" id="ACV08087.1"/>
    </source>
</evidence>
<dbReference type="KEGG" id="jde:Jden_0422"/>
<dbReference type="EMBL" id="CP001706">
    <property type="protein sequence ID" value="ACV08087.1"/>
    <property type="molecule type" value="Genomic_DNA"/>
</dbReference>
<protein>
    <submittedName>
        <fullName evidence="2">Uncharacterized protein</fullName>
    </submittedName>
</protein>
<keyword evidence="3" id="KW-1185">Reference proteome</keyword>
<name>C7QZT1_JONDD</name>
<keyword evidence="1" id="KW-0812">Transmembrane</keyword>
<evidence type="ECO:0000313" key="3">
    <source>
        <dbReference type="Proteomes" id="UP000000628"/>
    </source>
</evidence>
<evidence type="ECO:0000256" key="1">
    <source>
        <dbReference type="SAM" id="Phobius"/>
    </source>
</evidence>
<reference evidence="2 3" key="1">
    <citation type="journal article" date="2009" name="Stand. Genomic Sci.">
        <title>Complete genome sequence of Jonesia denitrificans type strain (Prevot 55134).</title>
        <authorList>
            <person name="Pukall R."/>
            <person name="Gehrich-Schroter G."/>
            <person name="Lapidus A."/>
            <person name="Nolan M."/>
            <person name="Glavina Del Rio T."/>
            <person name="Lucas S."/>
            <person name="Chen F."/>
            <person name="Tice H."/>
            <person name="Pitluck S."/>
            <person name="Cheng J.F."/>
            <person name="Copeland A."/>
            <person name="Saunders E."/>
            <person name="Brettin T."/>
            <person name="Detter J.C."/>
            <person name="Bruce D."/>
            <person name="Goodwin L."/>
            <person name="Pati A."/>
            <person name="Ivanova N."/>
            <person name="Mavromatis K."/>
            <person name="Ovchinnikova G."/>
            <person name="Chen A."/>
            <person name="Palaniappan K."/>
            <person name="Land M."/>
            <person name="Hauser L."/>
            <person name="Chang Y.J."/>
            <person name="Jeffries C.D."/>
            <person name="Chain P."/>
            <person name="Goker M."/>
            <person name="Bristow J."/>
            <person name="Eisen J.A."/>
            <person name="Markowitz V."/>
            <person name="Hugenholtz P."/>
            <person name="Kyrpides N.C."/>
            <person name="Klenk H.P."/>
            <person name="Han C."/>
        </authorList>
    </citation>
    <scope>NUCLEOTIDE SEQUENCE [LARGE SCALE GENOMIC DNA]</scope>
    <source>
        <strain evidence="3">ATCC 14870 / DSM 20603 / BCRC 15368 / CIP 55.134 / JCM 11481 / NBRC 15587 / NCTC 10816 / Prevot 55134</strain>
    </source>
</reference>
<keyword evidence="1" id="KW-0472">Membrane</keyword>
<organism evidence="2 3">
    <name type="scientific">Jonesia denitrificans (strain ATCC 14870 / DSM 20603 / BCRC 15368 / CIP 55.134 / JCM 11481 / NBRC 15587 / NCTC 10816 / Prevot 55134)</name>
    <name type="common">Listeria denitrificans</name>
    <dbReference type="NCBI Taxonomy" id="471856"/>
    <lineage>
        <taxon>Bacteria</taxon>
        <taxon>Bacillati</taxon>
        <taxon>Actinomycetota</taxon>
        <taxon>Actinomycetes</taxon>
        <taxon>Micrococcales</taxon>
        <taxon>Jonesiaceae</taxon>
        <taxon>Jonesia</taxon>
    </lineage>
</organism>
<keyword evidence="1" id="KW-1133">Transmembrane helix</keyword>